<gene>
    <name evidence="1" type="ORF">KFK09_010536</name>
</gene>
<accession>A0A8T3BAA0</accession>
<dbReference type="Proteomes" id="UP000829196">
    <property type="component" value="Unassembled WGS sequence"/>
</dbReference>
<reference evidence="1" key="1">
    <citation type="journal article" date="2022" name="Front. Genet.">
        <title>Chromosome-Scale Assembly of the Dendrobium nobile Genome Provides Insights Into the Molecular Mechanism of the Biosynthesis of the Medicinal Active Ingredient of Dendrobium.</title>
        <authorList>
            <person name="Xu Q."/>
            <person name="Niu S.-C."/>
            <person name="Li K.-L."/>
            <person name="Zheng P.-J."/>
            <person name="Zhang X.-J."/>
            <person name="Jia Y."/>
            <person name="Liu Y."/>
            <person name="Niu Y.-X."/>
            <person name="Yu L.-H."/>
            <person name="Chen D.-F."/>
            <person name="Zhang G.-Q."/>
        </authorList>
    </citation>
    <scope>NUCLEOTIDE SEQUENCE</scope>
    <source>
        <tissue evidence="1">Leaf</tissue>
    </source>
</reference>
<keyword evidence="2" id="KW-1185">Reference proteome</keyword>
<organism evidence="1 2">
    <name type="scientific">Dendrobium nobile</name>
    <name type="common">Orchid</name>
    <dbReference type="NCBI Taxonomy" id="94219"/>
    <lineage>
        <taxon>Eukaryota</taxon>
        <taxon>Viridiplantae</taxon>
        <taxon>Streptophyta</taxon>
        <taxon>Embryophyta</taxon>
        <taxon>Tracheophyta</taxon>
        <taxon>Spermatophyta</taxon>
        <taxon>Magnoliopsida</taxon>
        <taxon>Liliopsida</taxon>
        <taxon>Asparagales</taxon>
        <taxon>Orchidaceae</taxon>
        <taxon>Epidendroideae</taxon>
        <taxon>Malaxideae</taxon>
        <taxon>Dendrobiinae</taxon>
        <taxon>Dendrobium</taxon>
    </lineage>
</organism>
<proteinExistence type="predicted"/>
<dbReference type="AlphaFoldDB" id="A0A8T3BAA0"/>
<sequence length="58" mass="6564">MKNVYRSMTAGLNPNPNSLYLNIIWIIRTGTDIAEVQALKNGVIILFILYGKAWEPNN</sequence>
<dbReference type="EMBL" id="JAGYWB010000009">
    <property type="protein sequence ID" value="KAI0509936.1"/>
    <property type="molecule type" value="Genomic_DNA"/>
</dbReference>
<evidence type="ECO:0000313" key="2">
    <source>
        <dbReference type="Proteomes" id="UP000829196"/>
    </source>
</evidence>
<evidence type="ECO:0000313" key="1">
    <source>
        <dbReference type="EMBL" id="KAI0509936.1"/>
    </source>
</evidence>
<name>A0A8T3BAA0_DENNO</name>
<protein>
    <submittedName>
        <fullName evidence="1">Uncharacterized protein</fullName>
    </submittedName>
</protein>
<comment type="caution">
    <text evidence="1">The sequence shown here is derived from an EMBL/GenBank/DDBJ whole genome shotgun (WGS) entry which is preliminary data.</text>
</comment>